<feature type="compositionally biased region" description="Polar residues" evidence="1">
    <location>
        <begin position="193"/>
        <end position="210"/>
    </location>
</feature>
<evidence type="ECO:0000313" key="4">
    <source>
        <dbReference type="RefSeq" id="XP_030380089.1"/>
    </source>
</evidence>
<dbReference type="InterPro" id="IPR040031">
    <property type="entry name" value="Codanin-1"/>
</dbReference>
<feature type="region of interest" description="Disordered" evidence="1">
    <location>
        <begin position="99"/>
        <end position="213"/>
    </location>
</feature>
<dbReference type="GO" id="GO:0005634">
    <property type="term" value="C:nucleus"/>
    <property type="evidence" value="ECO:0007669"/>
    <property type="project" value="TreeGrafter"/>
</dbReference>
<feature type="compositionally biased region" description="Low complexity" evidence="1">
    <location>
        <begin position="114"/>
        <end position="126"/>
    </location>
</feature>
<protein>
    <submittedName>
        <fullName evidence="4">Protein disks lost</fullName>
    </submittedName>
</protein>
<evidence type="ECO:0000256" key="1">
    <source>
        <dbReference type="SAM" id="MobiDB-lite"/>
    </source>
</evidence>
<dbReference type="PANTHER" id="PTHR28678:SF1">
    <property type="entry name" value="CODANIN-1"/>
    <property type="match status" value="1"/>
</dbReference>
<gene>
    <name evidence="4" type="primary">LOC115628225</name>
</gene>
<dbReference type="RefSeq" id="XP_030380089.1">
    <property type="nucleotide sequence ID" value="XM_030524229.1"/>
</dbReference>
<dbReference type="GeneID" id="115628225"/>
<name>A0A6J2TVF7_DROLE</name>
<dbReference type="Proteomes" id="UP000504634">
    <property type="component" value="Unplaced"/>
</dbReference>
<dbReference type="Pfam" id="PF15296">
    <property type="entry name" value="Codanin-1_C"/>
    <property type="match status" value="1"/>
</dbReference>
<feature type="domain" description="Codanin-1 C-terminal" evidence="2">
    <location>
        <begin position="841"/>
        <end position="968"/>
    </location>
</feature>
<dbReference type="CTD" id="46719"/>
<feature type="compositionally biased region" description="Polar residues" evidence="1">
    <location>
        <begin position="127"/>
        <end position="136"/>
    </location>
</feature>
<sequence length="1316" mass="148207">MSTIEEQELQQLLKDLENVPTPQLRQRLLNHFQKQDEPSCTLEDFAIYYLAGLRQCTEAHFRSSEEETPKCQTPVKQMKAVITTTPKVTVQSNRKLITPESSNTCNLTNESQHSLNSSCNTSTTSSAYQSNPSTPACGTPNPPNHGRRSQSHFCSTPQNSERSNRSGGGNSSFCLGDFIVNTPNQRSKKKATPQHQSPGTTPQETSNAETVNKPRRRVLPMTISKNVSGSSFGEVPLGIGTSSFSNDYNLWRLSQSTELVDRSQSAALDMEARKTLLLHKQEIKIEAHIATDRLQNLALATQEQEESESIAELTVDPIDLTDLPNSAQLQLLAGIYAQLMDLNLIPNVLSELCFTLQLLNIREGVSNSFSQEPESPLAILCQYKNCIYFAAKVLELQQSLLLQLDRKSLAMVLQNERLLLLPKSQHEELNLACQQKQLEQQQQLIVSGDTGGVKNSKLNVYYQHDKDSRDNFPTQSEFSAFKSQRDLFYKAFKYWELNHLNRIFKFSSEVAPKIRDIFKQSEHVVNMAHFAKLFVSQLLISASEATESPEELGLKLDQLRLNRLAQRLVTSSSSVEDQFPRTQAFFCDFINECGSISFLVQLKLALYAQLMRYNNSTFELVQLNFDSGEIDVLGEPDESSEQVQGPYIVRVSTMASMLILAKFLGYVTALPYNRQNPATVLNTTTTTASNCSDLQQLQLRSNFQPDFNLSSVLERAMGEGKLLVTLPWLVQYVIMLDVITIQLPNNKATMELLYTVYAEAANQRCLQPTAEFVIRTCIGWLLESHATLTNNYYSYRRQWSRARKTNPLVLQCLEILHIKVKSSTCQQGGASNSNLSSKNGAPLLEYLLPVSCPFLPEFRVAITPSKQVQSTSRTGRFRYITTRLEQFNSVKSPVPEESQASERDNNKITLSLVEPQQSKLIDAFLHSQNASMRRLLEFVTERSFKCVVKDAQQQILLPSKAQADGQVNAIRSTQQMEVYRDVKRIYSEACHKACDQWQEQVPAMLERRIQKSLNSLLPSNTSDVLQRTYAKLIRAQAQPQLQQWLQSNVLQSNFYYSDLQEVAIKVCRANKNNTGSMPSNSNSSTELCLSGDGNISLSDFLYHLQTWLHCLSLRPKCLAGCVDILDLLRNAHQAVLQSQLPTVFYYLVGSGLVRLLQLFIVRRPQLLTPTFMSMACDVWRAPQLKKLIHRPETKAEQQGNPGIFDALLSVSFVQELSMAHPSSFQLLQELLLAMLTTGVLHIELLNEFFLPLFKEEWAPPIWNALSQLLQQVAQYRVAGGDGIGETPTAIPASAEEEAKSHLFMEALADLSRDVDF</sequence>
<dbReference type="PANTHER" id="PTHR28678">
    <property type="entry name" value="CODANIN-1"/>
    <property type="match status" value="1"/>
</dbReference>
<accession>A0A6J2TVF7</accession>
<feature type="compositionally biased region" description="Polar residues" evidence="1">
    <location>
        <begin position="99"/>
        <end position="113"/>
    </location>
</feature>
<reference evidence="4" key="1">
    <citation type="submission" date="2025-08" db="UniProtKB">
        <authorList>
            <consortium name="RefSeq"/>
        </authorList>
    </citation>
    <scope>IDENTIFICATION</scope>
    <source>
        <strain evidence="4">11010-0011.00</strain>
        <tissue evidence="4">Whole body</tissue>
    </source>
</reference>
<proteinExistence type="predicted"/>
<evidence type="ECO:0000259" key="2">
    <source>
        <dbReference type="Pfam" id="PF15296"/>
    </source>
</evidence>
<dbReference type="InterPro" id="IPR028171">
    <property type="entry name" value="Codanin-1_C"/>
</dbReference>
<keyword evidence="3" id="KW-1185">Reference proteome</keyword>
<evidence type="ECO:0000313" key="3">
    <source>
        <dbReference type="Proteomes" id="UP000504634"/>
    </source>
</evidence>
<dbReference type="GO" id="GO:0006325">
    <property type="term" value="P:chromatin organization"/>
    <property type="evidence" value="ECO:0007669"/>
    <property type="project" value="TreeGrafter"/>
</dbReference>
<organism evidence="3 4">
    <name type="scientific">Drosophila lebanonensis</name>
    <name type="common">Fruit fly</name>
    <name type="synonym">Scaptodrosophila lebanonensis</name>
    <dbReference type="NCBI Taxonomy" id="7225"/>
    <lineage>
        <taxon>Eukaryota</taxon>
        <taxon>Metazoa</taxon>
        <taxon>Ecdysozoa</taxon>
        <taxon>Arthropoda</taxon>
        <taxon>Hexapoda</taxon>
        <taxon>Insecta</taxon>
        <taxon>Pterygota</taxon>
        <taxon>Neoptera</taxon>
        <taxon>Endopterygota</taxon>
        <taxon>Diptera</taxon>
        <taxon>Brachycera</taxon>
        <taxon>Muscomorpha</taxon>
        <taxon>Ephydroidea</taxon>
        <taxon>Drosophilidae</taxon>
        <taxon>Scaptodrosophila</taxon>
    </lineage>
</organism>